<name>A0A1G8JFV1_9NOCA</name>
<dbReference type="AlphaFoldDB" id="A0A1G8JFV1"/>
<reference evidence="1 2" key="1">
    <citation type="submission" date="2016-10" db="EMBL/GenBank/DDBJ databases">
        <authorList>
            <person name="de Groot N.N."/>
        </authorList>
    </citation>
    <scope>NUCLEOTIDE SEQUENCE [LARGE SCALE GENOMIC DNA]</scope>
    <source>
        <strain evidence="1 2">DSM 44892</strain>
    </source>
</reference>
<gene>
    <name evidence="1" type="ORF">SAMN05444695_106171</name>
</gene>
<accession>A0A1G8JFV1</accession>
<organism evidence="1 2">
    <name type="scientific">Rhodococcus triatomae</name>
    <dbReference type="NCBI Taxonomy" id="300028"/>
    <lineage>
        <taxon>Bacteria</taxon>
        <taxon>Bacillati</taxon>
        <taxon>Actinomycetota</taxon>
        <taxon>Actinomycetes</taxon>
        <taxon>Mycobacteriales</taxon>
        <taxon>Nocardiaceae</taxon>
        <taxon>Rhodococcus</taxon>
    </lineage>
</organism>
<proteinExistence type="predicted"/>
<dbReference type="EMBL" id="FNDN01000006">
    <property type="protein sequence ID" value="SDI29867.1"/>
    <property type="molecule type" value="Genomic_DNA"/>
</dbReference>
<dbReference type="Proteomes" id="UP000183263">
    <property type="component" value="Unassembled WGS sequence"/>
</dbReference>
<evidence type="ECO:0000313" key="1">
    <source>
        <dbReference type="EMBL" id="SDI29867.1"/>
    </source>
</evidence>
<sequence length="137" mass="15353">MWAADERVSPELSDRADTLVEERWPEARQVVVDSSTWDADWQFYAVVETTARGGHLLATFGPRPSALDALELAVRSVNHTAYSLLEQGIAGSPVQDPRLVEQCPITSFTIRRRSTSTSELDQRWMLTGGKRPGRGRR</sequence>
<evidence type="ECO:0000313" key="2">
    <source>
        <dbReference type="Proteomes" id="UP000183263"/>
    </source>
</evidence>
<keyword evidence="2" id="KW-1185">Reference proteome</keyword>
<protein>
    <submittedName>
        <fullName evidence="1">Uncharacterized protein</fullName>
    </submittedName>
</protein>